<dbReference type="Gene3D" id="3.40.50.300">
    <property type="entry name" value="P-loop containing nucleotide triphosphate hydrolases"/>
    <property type="match status" value="2"/>
</dbReference>
<dbReference type="SUPFAM" id="SSF82708">
    <property type="entry name" value="R3H domain"/>
    <property type="match status" value="1"/>
</dbReference>
<evidence type="ECO:0000259" key="14">
    <source>
        <dbReference type="PROSITE" id="PS51192"/>
    </source>
</evidence>
<evidence type="ECO:0000256" key="10">
    <source>
        <dbReference type="ARBA" id="ARBA00047984"/>
    </source>
</evidence>
<dbReference type="GeneID" id="172615"/>
<feature type="domain" description="Helicase C-terminal" evidence="15">
    <location>
        <begin position="630"/>
        <end position="805"/>
    </location>
</feature>
<dbReference type="OMA" id="HEVCLHA"/>
<feature type="region of interest" description="Disordered" evidence="12">
    <location>
        <begin position="851"/>
        <end position="872"/>
    </location>
</feature>
<dbReference type="Pfam" id="PF07717">
    <property type="entry name" value="OB_NTP_bind"/>
    <property type="match status" value="1"/>
</dbReference>
<evidence type="ECO:0000313" key="18">
    <source>
        <dbReference type="WormBase" id="F52B5.3"/>
    </source>
</evidence>
<accession>Q20644</accession>
<dbReference type="PhylomeDB" id="Q20644"/>
<dbReference type="GO" id="GO:0007283">
    <property type="term" value="P:spermatogenesis"/>
    <property type="evidence" value="ECO:0007669"/>
    <property type="project" value="UniProtKB-KW"/>
</dbReference>
<gene>
    <name evidence="16 18" type="primary">ythc-2</name>
    <name evidence="16" type="ORF">CELE_F52B5.3</name>
    <name evidence="18" type="ORF">F52B5.3</name>
</gene>
<sequence length="1425" mass="162468">MSDEPPGFFRGGVDSKRCSRNGFDASRVLPRGTDNDTRKEYRRVANEIIRSFLKSGQKNTTLEPMGRDQRKVMHEVALLNEMTTKSHGREPDRYMILSKRVNRLSKSTLVATEPITPSFECLQKLSKFVEKHPITREEMDEFLTETQTKQMHTTKGHISDRMVIPPKSKCSKELQKVRNSLPASKYCDQVLKSISSCNVVIISGGTGCGKTTQVPQFILDEAHENNKHVRVMVTQPRRIAAISIAERVARERGEPIGRTVGYQVRLDSRRSDDTVLTYCTTGVLLRMLTSDPVASGITHIVMDEIHEREINTDYLLIALRECLKMRPDLKVILMSATIEGNMQLFSNYFENHSMDVIRIESRAFDVKVFYLDQILAMTGYQPPESKAFFSTAEYEEEDWKDEIEAVEREEKDKAKQRAADSSLSTLSKPVTKMAANTKRNSPIEEREWTSGPCSTPDGDIIDERAMRQYMNIIGNPDIRPVITVEFRPTTPNSVFINDVKYTTNPNQSAQALLQQKRERCLMPRGPLTFTCENPASTTKSPPSPTPTLGISSGLAKFTPFGGFGEKQRISTLLEKKFKEELKTALPDRTVYYHPQMNDVVDKTDFSKLRFGEKYNLFYGSSSNNSVDYVLLDQVIQYLADSPVFGTILVFLPGYEDIQQMLKAIDCWKNSLKNMKNVIVLPLHSQMTSINHGDIFKSVPKDTRKIILATNIAEASITIEDVIFVVDTGKVKEKSFDHEAKLSTLTVKPIARSNADQRSGRAGRVANGYCIRLYTEQEYNSMPETQIAEMKRAAIYDVTLHAKLFAPKTLKISEFLSLAPEPPEKESILQAITFLEQIGAFYTPIKIYDNSGNEEGLKNDEEAENSENPEDPELTDLGRLMARLPLDPQLSRMLLFGLALKCLTPIVNLVALLASREPYVLALSEDRDLQSKMKFEMAQQDLSDHLLYIRLCNEFCSKNNSQQNQFCRDHFLNFSTMRMVQGTRRQLLRELVRAKLINISPNRDVLTVLTDHHFNQFSQCWPMIQAVIAAGCYPFIGVSASESNLKKVQTFNDKPAFLHPSSMVKKQIVKMGKSEKSPRVEYVAFQEMCQMPSDRSLSMKTVTVIPSMTALLFTGPIRLDERTIEDNNIIFEEGEDISVEDKPLPWGASLSLLKLDEWYNVRSVKKNLCHFLRLRHKFMHFFVKGISDPDTFGKQTSLADLEMLELIRYVLESENKRYNFAPVVMPHLNLKFYSNSENPYASIVRNDNNRRNHSDPNQKSTERESRKPKEAVSHGNSRKQSKPPKNHQTKTTSNFPSHNFPPPDLMRNSHYNQNMSTSHQSSSSNNHHYSHNYSYPHYNIQLPQNQYQSWTPQFDFHSMNTSYGEHGHNGNHQYMESSGIHGHIPYQGGNFNTRGVSRGGFSYTSGNQFRGRGLSRKLYEHNPRNE</sequence>
<feature type="compositionally biased region" description="Basic residues" evidence="12">
    <location>
        <begin position="1275"/>
        <end position="1287"/>
    </location>
</feature>
<keyword evidence="6 16" id="KW-0378">Hydrolase</keyword>
<feature type="compositionally biased region" description="Low complexity" evidence="12">
    <location>
        <begin position="1315"/>
        <end position="1331"/>
    </location>
</feature>
<dbReference type="Pfam" id="PF00271">
    <property type="entry name" value="Helicase_C"/>
    <property type="match status" value="1"/>
</dbReference>
<dbReference type="Proteomes" id="UP000001940">
    <property type="component" value="Chromosome I"/>
</dbReference>
<keyword evidence="19" id="KW-1267">Proteomics identification</keyword>
<dbReference type="InterPro" id="IPR001650">
    <property type="entry name" value="Helicase_C-like"/>
</dbReference>
<dbReference type="InterPro" id="IPR001374">
    <property type="entry name" value="R3H_dom"/>
</dbReference>
<dbReference type="InterPro" id="IPR011545">
    <property type="entry name" value="DEAD/DEAH_box_helicase_dom"/>
</dbReference>
<name>Q20644_CAEEL</name>
<dbReference type="PROSITE" id="PS51192">
    <property type="entry name" value="HELICASE_ATP_BIND_1"/>
    <property type="match status" value="1"/>
</dbReference>
<dbReference type="Pfam" id="PF01424">
    <property type="entry name" value="R3H"/>
    <property type="match status" value="1"/>
</dbReference>
<dbReference type="PANTHER" id="PTHR18934">
    <property type="entry name" value="ATP-DEPENDENT RNA HELICASE"/>
    <property type="match status" value="1"/>
</dbReference>
<dbReference type="GO" id="GO:0005524">
    <property type="term" value="F:ATP binding"/>
    <property type="evidence" value="ECO:0007669"/>
    <property type="project" value="UniProtKB-KW"/>
</dbReference>
<dbReference type="WormBase" id="F52B5.3">
    <property type="protein sequence ID" value="CE05718"/>
    <property type="gene ID" value="WBGene00009922"/>
    <property type="gene designation" value="ythc-2"/>
</dbReference>
<dbReference type="PaxDb" id="6239-F52B5.3"/>
<evidence type="ECO:0000256" key="6">
    <source>
        <dbReference type="ARBA" id="ARBA00022806"/>
    </source>
</evidence>
<dbReference type="InterPro" id="IPR011709">
    <property type="entry name" value="DEAD-box_helicase_OB_fold"/>
</dbReference>
<evidence type="ECO:0000259" key="15">
    <source>
        <dbReference type="PROSITE" id="PS51194"/>
    </source>
</evidence>
<dbReference type="SMART" id="SM00393">
    <property type="entry name" value="R3H"/>
    <property type="match status" value="1"/>
</dbReference>
<dbReference type="Gene3D" id="3.30.1370.50">
    <property type="entry name" value="R3H-like domain"/>
    <property type="match status" value="1"/>
</dbReference>
<evidence type="ECO:0000256" key="7">
    <source>
        <dbReference type="ARBA" id="ARBA00022840"/>
    </source>
</evidence>
<dbReference type="Pfam" id="PF00270">
    <property type="entry name" value="DEAD"/>
    <property type="match status" value="1"/>
</dbReference>
<keyword evidence="9" id="KW-0469">Meiosis</keyword>
<dbReference type="InterPro" id="IPR007502">
    <property type="entry name" value="Helicase-assoc_dom"/>
</dbReference>
<dbReference type="OrthoDB" id="5600252at2759"/>
<dbReference type="InterPro" id="IPR036867">
    <property type="entry name" value="R3H_dom_sf"/>
</dbReference>
<proteinExistence type="evidence at protein level"/>
<dbReference type="PROSITE" id="PS51194">
    <property type="entry name" value="HELICASE_CTER"/>
    <property type="match status" value="1"/>
</dbReference>
<evidence type="ECO:0000256" key="3">
    <source>
        <dbReference type="ARBA" id="ARBA00013352"/>
    </source>
</evidence>
<evidence type="ECO:0000256" key="11">
    <source>
        <dbReference type="SAM" id="Coils"/>
    </source>
</evidence>
<protein>
    <recommendedName>
        <fullName evidence="3">Probable ATP-dependent RNA helicase spindle-E</fullName>
        <ecNumber evidence="2">3.6.4.13</ecNumber>
    </recommendedName>
</protein>
<feature type="coiled-coil region" evidence="11">
    <location>
        <begin position="389"/>
        <end position="416"/>
    </location>
</feature>
<dbReference type="AlphaFoldDB" id="Q20644"/>
<dbReference type="Bgee" id="WBGene00009922">
    <property type="expression patterns" value="Expressed in germ line (C elegans) and 4 other cell types or tissues"/>
</dbReference>
<dbReference type="GO" id="GO:0051321">
    <property type="term" value="P:meiotic cell cycle"/>
    <property type="evidence" value="ECO:0007669"/>
    <property type="project" value="UniProtKB-KW"/>
</dbReference>
<dbReference type="CDD" id="cd18791">
    <property type="entry name" value="SF2_C_RHA"/>
    <property type="match status" value="1"/>
</dbReference>
<dbReference type="CDD" id="cd17917">
    <property type="entry name" value="DEXHc_RHA-like"/>
    <property type="match status" value="1"/>
</dbReference>
<dbReference type="EC" id="3.6.4.13" evidence="2"/>
<keyword evidence="4" id="KW-0963">Cytoplasm</keyword>
<reference evidence="16 17" key="1">
    <citation type="journal article" date="1998" name="Science">
        <title>Genome sequence of the nematode C. elegans: a platform for investigating biology.</title>
        <authorList>
            <consortium name="The C. elegans sequencing consortium"/>
            <person name="Sulson J.E."/>
            <person name="Waterston R."/>
        </authorList>
    </citation>
    <scope>NUCLEOTIDE SEQUENCE [LARGE SCALE GENOMIC DNA]</scope>
    <source>
        <strain evidence="16 17">Bristol N2</strain>
    </source>
</reference>
<feature type="region of interest" description="Disordered" evidence="12">
    <location>
        <begin position="1240"/>
        <end position="1331"/>
    </location>
</feature>
<dbReference type="GO" id="GO:0004386">
    <property type="term" value="F:helicase activity"/>
    <property type="evidence" value="ECO:0000318"/>
    <property type="project" value="GO_Central"/>
</dbReference>
<dbReference type="UCSC" id="F52B5.3">
    <property type="organism name" value="c. elegans"/>
</dbReference>
<evidence type="ECO:0000313" key="17">
    <source>
        <dbReference type="Proteomes" id="UP000001940"/>
    </source>
</evidence>
<dbReference type="PeptideAtlas" id="Q20644"/>
<dbReference type="GO" id="GO:0003724">
    <property type="term" value="F:RNA helicase activity"/>
    <property type="evidence" value="ECO:0007669"/>
    <property type="project" value="UniProtKB-EC"/>
</dbReference>
<dbReference type="FunFam" id="1.20.120.1080:FF:000076">
    <property type="entry name" value="Protein CBG04082"/>
    <property type="match status" value="1"/>
</dbReference>
<dbReference type="SMART" id="SM00487">
    <property type="entry name" value="DEXDc"/>
    <property type="match status" value="1"/>
</dbReference>
<evidence type="ECO:0000313" key="16">
    <source>
        <dbReference type="EMBL" id="CAA99855.1"/>
    </source>
</evidence>
<dbReference type="SUPFAM" id="SSF52540">
    <property type="entry name" value="P-loop containing nucleoside triphosphate hydrolases"/>
    <property type="match status" value="1"/>
</dbReference>
<dbReference type="PIR" id="T22493">
    <property type="entry name" value="T22493"/>
</dbReference>
<evidence type="ECO:0000256" key="4">
    <source>
        <dbReference type="ARBA" id="ARBA00022490"/>
    </source>
</evidence>
<comment type="similarity">
    <text evidence="1">Belongs to the DEAD box helicase family. DEAH subfamily.</text>
</comment>
<comment type="catalytic activity">
    <reaction evidence="10">
        <text>ATP + H2O = ADP + phosphate + H(+)</text>
        <dbReference type="Rhea" id="RHEA:13065"/>
        <dbReference type="ChEBI" id="CHEBI:15377"/>
        <dbReference type="ChEBI" id="CHEBI:15378"/>
        <dbReference type="ChEBI" id="CHEBI:30616"/>
        <dbReference type="ChEBI" id="CHEBI:43474"/>
        <dbReference type="ChEBI" id="CHEBI:456216"/>
        <dbReference type="EC" id="3.6.4.13"/>
    </reaction>
</comment>
<dbReference type="FunFam" id="3.40.50.300:FF:001676">
    <property type="entry name" value="DExH-box ATP-dependent RNA helicase DExH7 chloroplastic"/>
    <property type="match status" value="1"/>
</dbReference>
<dbReference type="FunCoup" id="Q20644">
    <property type="interactions" value="1594"/>
</dbReference>
<feature type="domain" description="Helicase ATP-binding" evidence="14">
    <location>
        <begin position="191"/>
        <end position="356"/>
    </location>
</feature>
<dbReference type="EMBL" id="BX284601">
    <property type="protein sequence ID" value="CAA99855.1"/>
    <property type="molecule type" value="Genomic_DNA"/>
</dbReference>
<dbReference type="KEGG" id="cel:CELE_F52B5.3"/>
<keyword evidence="5" id="KW-0547">Nucleotide-binding</keyword>
<evidence type="ECO:0000256" key="5">
    <source>
        <dbReference type="ARBA" id="ARBA00022741"/>
    </source>
</evidence>
<keyword evidence="8" id="KW-0744">Spermatogenesis</keyword>
<keyword evidence="6 16" id="KW-0347">Helicase</keyword>
<dbReference type="InParanoid" id="Q20644"/>
<dbReference type="InterPro" id="IPR027417">
    <property type="entry name" value="P-loop_NTPase"/>
</dbReference>
<dbReference type="STRING" id="6239.F52B5.3.1"/>
<dbReference type="FunFam" id="3.30.1370.50:FF:000020">
    <property type="entry name" value="Uncharacterized protein"/>
    <property type="match status" value="1"/>
</dbReference>
<feature type="compositionally biased region" description="Acidic residues" evidence="12">
    <location>
        <begin position="860"/>
        <end position="872"/>
    </location>
</feature>
<evidence type="ECO:0000256" key="8">
    <source>
        <dbReference type="ARBA" id="ARBA00022871"/>
    </source>
</evidence>
<feature type="compositionally biased region" description="Basic and acidic residues" evidence="12">
    <location>
        <begin position="1246"/>
        <end position="1271"/>
    </location>
</feature>
<dbReference type="SMART" id="SM00847">
    <property type="entry name" value="HA2"/>
    <property type="match status" value="1"/>
</dbReference>
<dbReference type="Pfam" id="PF21010">
    <property type="entry name" value="HA2_C"/>
    <property type="match status" value="1"/>
</dbReference>
<keyword evidence="17" id="KW-1185">Reference proteome</keyword>
<evidence type="ECO:0000256" key="2">
    <source>
        <dbReference type="ARBA" id="ARBA00012552"/>
    </source>
</evidence>
<dbReference type="HOGENOM" id="CLU_001832_1_4_1"/>
<feature type="domain" description="R3H" evidence="13">
    <location>
        <begin position="35"/>
        <end position="101"/>
    </location>
</feature>
<dbReference type="Gene3D" id="1.20.120.1080">
    <property type="match status" value="1"/>
</dbReference>
<dbReference type="PROSITE" id="PS51061">
    <property type="entry name" value="R3H"/>
    <property type="match status" value="1"/>
</dbReference>
<keyword evidence="8" id="KW-0221">Differentiation</keyword>
<dbReference type="InterPro" id="IPR014001">
    <property type="entry name" value="Helicase_ATP-bd"/>
</dbReference>
<dbReference type="CTD" id="172615"/>
<feature type="region of interest" description="Disordered" evidence="12">
    <location>
        <begin position="433"/>
        <end position="457"/>
    </location>
</feature>
<evidence type="ECO:0000259" key="13">
    <source>
        <dbReference type="PROSITE" id="PS51061"/>
    </source>
</evidence>
<dbReference type="eggNOG" id="KOG0920">
    <property type="taxonomic scope" value="Eukaryota"/>
</dbReference>
<keyword evidence="7" id="KW-0067">ATP-binding</keyword>
<dbReference type="SMART" id="SM00490">
    <property type="entry name" value="HELICc"/>
    <property type="match status" value="1"/>
</dbReference>
<evidence type="ECO:0000256" key="9">
    <source>
        <dbReference type="ARBA" id="ARBA00023254"/>
    </source>
</evidence>
<dbReference type="PANTHER" id="PTHR18934:SF213">
    <property type="entry name" value="3'-5' RNA HELICASE YTHDC2"/>
    <property type="match status" value="1"/>
</dbReference>
<dbReference type="AGR" id="WB:WBGene00009922"/>
<organism evidence="16 17">
    <name type="scientific">Caenorhabditis elegans</name>
    <dbReference type="NCBI Taxonomy" id="6239"/>
    <lineage>
        <taxon>Eukaryota</taxon>
        <taxon>Metazoa</taxon>
        <taxon>Ecdysozoa</taxon>
        <taxon>Nematoda</taxon>
        <taxon>Chromadorea</taxon>
        <taxon>Rhabditida</taxon>
        <taxon>Rhabditina</taxon>
        <taxon>Rhabditomorpha</taxon>
        <taxon>Rhabditoidea</taxon>
        <taxon>Rhabditidae</taxon>
        <taxon>Peloderinae</taxon>
        <taxon>Caenorhabditis</taxon>
    </lineage>
</organism>
<dbReference type="SMR" id="Q20644"/>
<evidence type="ECO:0000256" key="12">
    <source>
        <dbReference type="SAM" id="MobiDB-lite"/>
    </source>
</evidence>
<dbReference type="RefSeq" id="NP_492260.1">
    <property type="nucleotide sequence ID" value="NM_059859.5"/>
</dbReference>
<evidence type="ECO:0007829" key="19">
    <source>
        <dbReference type="PeptideAtlas" id="Q20644"/>
    </source>
</evidence>
<dbReference type="GO" id="GO:0003723">
    <property type="term" value="F:RNA binding"/>
    <property type="evidence" value="ECO:0000318"/>
    <property type="project" value="GO_Central"/>
</dbReference>
<evidence type="ECO:0000256" key="1">
    <source>
        <dbReference type="ARBA" id="ARBA00008792"/>
    </source>
</evidence>
<keyword evidence="11" id="KW-0175">Coiled coil</keyword>
<dbReference type="CDD" id="cd02325">
    <property type="entry name" value="R3H"/>
    <property type="match status" value="1"/>
</dbReference>